<keyword evidence="1" id="KW-0175">Coiled coil</keyword>
<name>A0A1D2NC80_ORCCI</name>
<dbReference type="Proteomes" id="UP000094527">
    <property type="component" value="Unassembled WGS sequence"/>
</dbReference>
<feature type="compositionally biased region" description="Low complexity" evidence="2">
    <location>
        <begin position="1"/>
        <end position="22"/>
    </location>
</feature>
<feature type="non-terminal residue" evidence="3">
    <location>
        <position position="1"/>
    </location>
</feature>
<evidence type="ECO:0000313" key="3">
    <source>
        <dbReference type="EMBL" id="ODN02864.1"/>
    </source>
</evidence>
<dbReference type="EMBL" id="LJIJ01000093">
    <property type="protein sequence ID" value="ODN02864.1"/>
    <property type="molecule type" value="Genomic_DNA"/>
</dbReference>
<accession>A0A1D2NC80</accession>
<dbReference type="OrthoDB" id="10673256at2759"/>
<proteinExistence type="predicted"/>
<keyword evidence="4" id="KW-1185">Reference proteome</keyword>
<protein>
    <submittedName>
        <fullName evidence="3">Reticulocyte-binding protein 2 a</fullName>
    </submittedName>
</protein>
<sequence length="405" mass="47064">TTTHSTTTSSSSSAAASSSGSSQKKIDKNEIKELLEADDCCCGEPVVYKPGFCCYEKVKGPFKRPIPTPYDNYVKKYCQPSRPPVPPYHDPCSSRLTRPPPPAPYLMKSGCCKSTCDGAREHKVCQAELQRLRDERWKKQEKKALLEEKRRREWLDEQYLSQARQWEDSQRRCADDQKRRKKLLREMETQRKEMKRLREEEAKWRECKRKLYLKQKQKEEDMWLKEYNLREEEKRLAQERIQVNQEDKWLNGQMAPRETEGMAIPELEELRRMFAPVVRGPKETFEYFLVEPRPTTAEMKKSATLKMAALMGLRDQHGIHLDLSDRCKKRTTIQLAMGPKLTSGERSQVKEMNSPLLRMQNTTDGEPGQPGPGPNFNGSRLYGTVVIPKGQLLSPYYTDPYAITF</sequence>
<comment type="caution">
    <text evidence="3">The sequence shown here is derived from an EMBL/GenBank/DDBJ whole genome shotgun (WGS) entry which is preliminary data.</text>
</comment>
<gene>
    <name evidence="3" type="ORF">Ocin01_03806</name>
</gene>
<feature type="coiled-coil region" evidence="1">
    <location>
        <begin position="173"/>
        <end position="207"/>
    </location>
</feature>
<organism evidence="3 4">
    <name type="scientific">Orchesella cincta</name>
    <name type="common">Springtail</name>
    <name type="synonym">Podura cincta</name>
    <dbReference type="NCBI Taxonomy" id="48709"/>
    <lineage>
        <taxon>Eukaryota</taxon>
        <taxon>Metazoa</taxon>
        <taxon>Ecdysozoa</taxon>
        <taxon>Arthropoda</taxon>
        <taxon>Hexapoda</taxon>
        <taxon>Collembola</taxon>
        <taxon>Entomobryomorpha</taxon>
        <taxon>Entomobryoidea</taxon>
        <taxon>Orchesellidae</taxon>
        <taxon>Orchesellinae</taxon>
        <taxon>Orchesella</taxon>
    </lineage>
</organism>
<feature type="region of interest" description="Disordered" evidence="2">
    <location>
        <begin position="1"/>
        <end position="25"/>
    </location>
</feature>
<evidence type="ECO:0000256" key="1">
    <source>
        <dbReference type="SAM" id="Coils"/>
    </source>
</evidence>
<evidence type="ECO:0000256" key="2">
    <source>
        <dbReference type="SAM" id="MobiDB-lite"/>
    </source>
</evidence>
<feature type="region of interest" description="Disordered" evidence="2">
    <location>
        <begin position="358"/>
        <end position="377"/>
    </location>
</feature>
<dbReference type="AlphaFoldDB" id="A0A1D2NC80"/>
<reference evidence="3 4" key="1">
    <citation type="journal article" date="2016" name="Genome Biol. Evol.">
        <title>Gene Family Evolution Reflects Adaptation to Soil Environmental Stressors in the Genome of the Collembolan Orchesella cincta.</title>
        <authorList>
            <person name="Faddeeva-Vakhrusheva A."/>
            <person name="Derks M.F."/>
            <person name="Anvar S.Y."/>
            <person name="Agamennone V."/>
            <person name="Suring W."/>
            <person name="Smit S."/>
            <person name="van Straalen N.M."/>
            <person name="Roelofs D."/>
        </authorList>
    </citation>
    <scope>NUCLEOTIDE SEQUENCE [LARGE SCALE GENOMIC DNA]</scope>
    <source>
        <tissue evidence="3">Mixed pool</tissue>
    </source>
</reference>
<evidence type="ECO:0000313" key="4">
    <source>
        <dbReference type="Proteomes" id="UP000094527"/>
    </source>
</evidence>